<evidence type="ECO:0000256" key="6">
    <source>
        <dbReference type="ARBA" id="ARBA00023136"/>
    </source>
</evidence>
<reference evidence="8" key="1">
    <citation type="submission" date="2020-07" db="EMBL/GenBank/DDBJ databases">
        <title>Huge and variable diversity of episymbiotic CPR bacteria and DPANN archaea in groundwater ecosystems.</title>
        <authorList>
            <person name="He C.Y."/>
            <person name="Keren R."/>
            <person name="Whittaker M."/>
            <person name="Farag I.F."/>
            <person name="Doudna J."/>
            <person name="Cate J.H.D."/>
            <person name="Banfield J.F."/>
        </authorList>
    </citation>
    <scope>NUCLEOTIDE SEQUENCE</scope>
    <source>
        <strain evidence="8">NC_groundwater_1370_Ag_S-0.2um_69_93</strain>
    </source>
</reference>
<keyword evidence="6" id="KW-0472">Membrane</keyword>
<dbReference type="InterPro" id="IPR047641">
    <property type="entry name" value="ABC_transpr_MalK/UgpC-like"/>
</dbReference>
<dbReference type="GO" id="GO:0016887">
    <property type="term" value="F:ATP hydrolysis activity"/>
    <property type="evidence" value="ECO:0007669"/>
    <property type="project" value="InterPro"/>
</dbReference>
<dbReference type="AlphaFoldDB" id="A0A932ZVD1"/>
<dbReference type="PROSITE" id="PS00211">
    <property type="entry name" value="ABC_TRANSPORTER_1"/>
    <property type="match status" value="1"/>
</dbReference>
<keyword evidence="4 8" id="KW-0067">ATP-binding</keyword>
<evidence type="ECO:0000259" key="7">
    <source>
        <dbReference type="PROSITE" id="PS50893"/>
    </source>
</evidence>
<dbReference type="Pfam" id="PF08402">
    <property type="entry name" value="TOBE_2"/>
    <property type="match status" value="1"/>
</dbReference>
<dbReference type="GO" id="GO:0140359">
    <property type="term" value="F:ABC-type transporter activity"/>
    <property type="evidence" value="ECO:0007669"/>
    <property type="project" value="UniProtKB-ARBA"/>
</dbReference>
<evidence type="ECO:0000256" key="3">
    <source>
        <dbReference type="ARBA" id="ARBA00022741"/>
    </source>
</evidence>
<proteinExistence type="predicted"/>
<feature type="domain" description="ABC transporter" evidence="7">
    <location>
        <begin position="3"/>
        <end position="240"/>
    </location>
</feature>
<gene>
    <name evidence="8" type="ORF">HY618_06330</name>
</gene>
<dbReference type="InterPro" id="IPR012340">
    <property type="entry name" value="NA-bd_OB-fold"/>
</dbReference>
<dbReference type="InterPro" id="IPR008995">
    <property type="entry name" value="Mo/tungstate-bd_C_term_dom"/>
</dbReference>
<evidence type="ECO:0000313" key="9">
    <source>
        <dbReference type="Proteomes" id="UP000752292"/>
    </source>
</evidence>
<dbReference type="Gene3D" id="2.40.50.140">
    <property type="entry name" value="Nucleic acid-binding proteins"/>
    <property type="match status" value="1"/>
</dbReference>
<dbReference type="GO" id="GO:0005524">
    <property type="term" value="F:ATP binding"/>
    <property type="evidence" value="ECO:0007669"/>
    <property type="project" value="UniProtKB-KW"/>
</dbReference>
<dbReference type="InterPro" id="IPR003593">
    <property type="entry name" value="AAA+_ATPase"/>
</dbReference>
<keyword evidence="1" id="KW-0813">Transport</keyword>
<dbReference type="Proteomes" id="UP000752292">
    <property type="component" value="Unassembled WGS sequence"/>
</dbReference>
<dbReference type="Pfam" id="PF00005">
    <property type="entry name" value="ABC_tran"/>
    <property type="match status" value="1"/>
</dbReference>
<dbReference type="PANTHER" id="PTHR43875">
    <property type="entry name" value="MALTODEXTRIN IMPORT ATP-BINDING PROTEIN MSMX"/>
    <property type="match status" value="1"/>
</dbReference>
<evidence type="ECO:0000256" key="5">
    <source>
        <dbReference type="ARBA" id="ARBA00022967"/>
    </source>
</evidence>
<dbReference type="SMART" id="SM00382">
    <property type="entry name" value="AAA"/>
    <property type="match status" value="1"/>
</dbReference>
<evidence type="ECO:0000256" key="2">
    <source>
        <dbReference type="ARBA" id="ARBA00022475"/>
    </source>
</evidence>
<dbReference type="InterPro" id="IPR013611">
    <property type="entry name" value="Transp-assoc_OB_typ2"/>
</dbReference>
<dbReference type="Gene3D" id="2.40.50.100">
    <property type="match status" value="1"/>
</dbReference>
<keyword evidence="2" id="KW-1003">Cell membrane</keyword>
<dbReference type="SUPFAM" id="SSF52540">
    <property type="entry name" value="P-loop containing nucleoside triphosphate hydrolases"/>
    <property type="match status" value="1"/>
</dbReference>
<dbReference type="GO" id="GO:0055052">
    <property type="term" value="C:ATP-binding cassette (ABC) transporter complex, substrate-binding subunit-containing"/>
    <property type="evidence" value="ECO:0007669"/>
    <property type="project" value="TreeGrafter"/>
</dbReference>
<dbReference type="InterPro" id="IPR003439">
    <property type="entry name" value="ABC_transporter-like_ATP-bd"/>
</dbReference>
<organism evidence="8 9">
    <name type="scientific">Tectimicrobiota bacterium</name>
    <dbReference type="NCBI Taxonomy" id="2528274"/>
    <lineage>
        <taxon>Bacteria</taxon>
        <taxon>Pseudomonadati</taxon>
        <taxon>Nitrospinota/Tectimicrobiota group</taxon>
        <taxon>Candidatus Tectimicrobiota</taxon>
    </lineage>
</organism>
<dbReference type="Gene3D" id="3.40.50.300">
    <property type="entry name" value="P-loop containing nucleotide triphosphate hydrolases"/>
    <property type="match status" value="1"/>
</dbReference>
<evidence type="ECO:0000256" key="1">
    <source>
        <dbReference type="ARBA" id="ARBA00022448"/>
    </source>
</evidence>
<dbReference type="SUPFAM" id="SSF50331">
    <property type="entry name" value="MOP-like"/>
    <property type="match status" value="1"/>
</dbReference>
<sequence>MELVIEGLRKRFGENILAVDGVSFRVAQGEFLVLLGPSGCGKTTTLRCVAGFEEPESGRILIGGVPVTDPGQGVLVPPERRNLGMVFQSYAIWPHMTVFENVAYGLAVKGRPREEIRRKVREKLALVGLSGMDERPATALSGGQMQRVALARSLTTEPGILLLDEPLSNLDAKLRASLRFELKEIQRKTGVTALYVTHDQAEAVVLGDRIAVMNHGRIMQLADPSAIYNQPVNRFVAEFTGATNFLRGRLDRLEGGEAVVRLAAGLEVRCAASAAPAPGGEVELSLRPENLFVEPAGSADGGRANLWPAQVVKVDFLGTHSLYQVKVGGEVLTVVEMGSWHRYREGASVRLHAPPERVSLLQEA</sequence>
<dbReference type="FunFam" id="3.40.50.300:FF:000042">
    <property type="entry name" value="Maltose/maltodextrin ABC transporter, ATP-binding protein"/>
    <property type="match status" value="1"/>
</dbReference>
<dbReference type="PANTHER" id="PTHR43875:SF15">
    <property type="entry name" value="TREHALOSE IMPORT ATP-BINDING PROTEIN SUGC"/>
    <property type="match status" value="1"/>
</dbReference>
<dbReference type="InterPro" id="IPR027417">
    <property type="entry name" value="P-loop_NTPase"/>
</dbReference>
<accession>A0A932ZVD1</accession>
<dbReference type="PROSITE" id="PS50893">
    <property type="entry name" value="ABC_TRANSPORTER_2"/>
    <property type="match status" value="1"/>
</dbReference>
<keyword evidence="5" id="KW-1278">Translocase</keyword>
<evidence type="ECO:0000256" key="4">
    <source>
        <dbReference type="ARBA" id="ARBA00022840"/>
    </source>
</evidence>
<evidence type="ECO:0000313" key="8">
    <source>
        <dbReference type="EMBL" id="MBI4252061.1"/>
    </source>
</evidence>
<name>A0A932ZVD1_UNCTE</name>
<dbReference type="EMBL" id="JACQRX010000277">
    <property type="protein sequence ID" value="MBI4252061.1"/>
    <property type="molecule type" value="Genomic_DNA"/>
</dbReference>
<dbReference type="InterPro" id="IPR017871">
    <property type="entry name" value="ABC_transporter-like_CS"/>
</dbReference>
<comment type="caution">
    <text evidence="8">The sequence shown here is derived from an EMBL/GenBank/DDBJ whole genome shotgun (WGS) entry which is preliminary data.</text>
</comment>
<protein>
    <submittedName>
        <fullName evidence="8">ABC transporter ATP-binding protein</fullName>
    </submittedName>
</protein>
<keyword evidence="3" id="KW-0547">Nucleotide-binding</keyword>